<dbReference type="PROSITE" id="PS50006">
    <property type="entry name" value="FHA_DOMAIN"/>
    <property type="match status" value="1"/>
</dbReference>
<dbReference type="Pfam" id="PF00498">
    <property type="entry name" value="FHA"/>
    <property type="match status" value="1"/>
</dbReference>
<evidence type="ECO:0000259" key="1">
    <source>
        <dbReference type="PROSITE" id="PS50006"/>
    </source>
</evidence>
<proteinExistence type="predicted"/>
<dbReference type="OrthoDB" id="9815925at2"/>
<dbReference type="Gene3D" id="2.60.200.20">
    <property type="match status" value="1"/>
</dbReference>
<sequence>MTDTIKCLDCTADIEMDSAYCDQCGKQIYLCETCGKPGNQKFCEYDGGNLVAAKPGTTQTVNSQNLSQVVATAVPQISTPQPAATVNSNGVIPALKLINHTLNLDIDLKPGEVFGRNTGPYVDKLQTYSAISGKHLIFRYEAVGGWSFEDLGSTNGTKYSTTNMDWNNVVKCVPGKTFVIEDGTYILVANIEFAVKTDQSVATGNAVPTNGTQHL</sequence>
<protein>
    <submittedName>
        <fullName evidence="2">FHA domain-containing protein</fullName>
    </submittedName>
</protein>
<dbReference type="InterPro" id="IPR008984">
    <property type="entry name" value="SMAD_FHA_dom_sf"/>
</dbReference>
<evidence type="ECO:0000313" key="3">
    <source>
        <dbReference type="Proteomes" id="UP000268007"/>
    </source>
</evidence>
<reference evidence="2 3" key="1">
    <citation type="submission" date="2018-10" db="EMBL/GenBank/DDBJ databases">
        <title>Genomic Encyclopedia of Archaeal and Bacterial Type Strains, Phase II (KMG-II): from individual species to whole genera.</title>
        <authorList>
            <person name="Goeker M."/>
        </authorList>
    </citation>
    <scope>NUCLEOTIDE SEQUENCE [LARGE SCALE GENOMIC DNA]</scope>
    <source>
        <strain evidence="2 3">DSM 18602</strain>
    </source>
</reference>
<dbReference type="EMBL" id="RBKU01000001">
    <property type="protein sequence ID" value="RKR82304.1"/>
    <property type="molecule type" value="Genomic_DNA"/>
</dbReference>
<feature type="domain" description="FHA" evidence="1">
    <location>
        <begin position="112"/>
        <end position="164"/>
    </location>
</feature>
<dbReference type="AlphaFoldDB" id="A0A495J1X9"/>
<keyword evidence="3" id="KW-1185">Reference proteome</keyword>
<gene>
    <name evidence="2" type="ORF">BDD43_2480</name>
</gene>
<dbReference type="RefSeq" id="WP_121197921.1">
    <property type="nucleotide sequence ID" value="NZ_RBKU01000001.1"/>
</dbReference>
<organism evidence="2 3">
    <name type="scientific">Mucilaginibacter gracilis</name>
    <dbReference type="NCBI Taxonomy" id="423350"/>
    <lineage>
        <taxon>Bacteria</taxon>
        <taxon>Pseudomonadati</taxon>
        <taxon>Bacteroidota</taxon>
        <taxon>Sphingobacteriia</taxon>
        <taxon>Sphingobacteriales</taxon>
        <taxon>Sphingobacteriaceae</taxon>
        <taxon>Mucilaginibacter</taxon>
    </lineage>
</organism>
<accession>A0A495J1X9</accession>
<name>A0A495J1X9_9SPHI</name>
<dbReference type="Proteomes" id="UP000268007">
    <property type="component" value="Unassembled WGS sequence"/>
</dbReference>
<evidence type="ECO:0000313" key="2">
    <source>
        <dbReference type="EMBL" id="RKR82304.1"/>
    </source>
</evidence>
<dbReference type="SUPFAM" id="SSF49879">
    <property type="entry name" value="SMAD/FHA domain"/>
    <property type="match status" value="1"/>
</dbReference>
<dbReference type="InterPro" id="IPR000253">
    <property type="entry name" value="FHA_dom"/>
</dbReference>
<comment type="caution">
    <text evidence="2">The sequence shown here is derived from an EMBL/GenBank/DDBJ whole genome shotgun (WGS) entry which is preliminary data.</text>
</comment>